<comment type="caution">
    <text evidence="2">The sequence shown here is derived from an EMBL/GenBank/DDBJ whole genome shotgun (WGS) entry which is preliminary data.</text>
</comment>
<proteinExistence type="predicted"/>
<accession>A0A2T7PY72</accession>
<sequence length="217" mass="24174">MEDRYAPDITPSPRGEAKPPLVKDGGERGVGGGLKRRSSFTSPPPPPPPTLTEFSSRRLVNGAPNYRCVLRRHTWPDETSIHVLGTDAAEKEREAGGGGGGWWWWWWWWWRSISDYLICVKCKAAETGREAGEAIVGYSKRRVLGGGRGGDCWVQQAAGVGLHVHVSRRRWRRGADTAHTAFHQPPATKDKQGVQKKKRKKMSVMEAVPVPPATPHW</sequence>
<protein>
    <submittedName>
        <fullName evidence="2">Uncharacterized protein</fullName>
    </submittedName>
</protein>
<feature type="region of interest" description="Disordered" evidence="1">
    <location>
        <begin position="1"/>
        <end position="55"/>
    </location>
</feature>
<evidence type="ECO:0000313" key="3">
    <source>
        <dbReference type="Proteomes" id="UP000245119"/>
    </source>
</evidence>
<evidence type="ECO:0000313" key="2">
    <source>
        <dbReference type="EMBL" id="PVD38350.1"/>
    </source>
</evidence>
<dbReference type="AlphaFoldDB" id="A0A2T7PY72"/>
<dbReference type="Proteomes" id="UP000245119">
    <property type="component" value="Linkage Group LG1"/>
</dbReference>
<reference evidence="2 3" key="1">
    <citation type="submission" date="2018-04" db="EMBL/GenBank/DDBJ databases">
        <title>The genome of golden apple snail Pomacea canaliculata provides insight into stress tolerance and invasive adaptation.</title>
        <authorList>
            <person name="Liu C."/>
            <person name="Liu B."/>
            <person name="Ren Y."/>
            <person name="Zhang Y."/>
            <person name="Wang H."/>
            <person name="Li S."/>
            <person name="Jiang F."/>
            <person name="Yin L."/>
            <person name="Zhang G."/>
            <person name="Qian W."/>
            <person name="Fan W."/>
        </authorList>
    </citation>
    <scope>NUCLEOTIDE SEQUENCE [LARGE SCALE GENOMIC DNA]</scope>
    <source>
        <strain evidence="2">SZHN2017</strain>
        <tissue evidence="2">Muscle</tissue>
    </source>
</reference>
<dbReference type="EMBL" id="PZQS01000001">
    <property type="protein sequence ID" value="PVD38350.1"/>
    <property type="molecule type" value="Genomic_DNA"/>
</dbReference>
<keyword evidence="3" id="KW-1185">Reference proteome</keyword>
<feature type="region of interest" description="Disordered" evidence="1">
    <location>
        <begin position="179"/>
        <end position="217"/>
    </location>
</feature>
<name>A0A2T7PY72_POMCA</name>
<gene>
    <name evidence="2" type="ORF">C0Q70_00964</name>
</gene>
<organism evidence="2 3">
    <name type="scientific">Pomacea canaliculata</name>
    <name type="common">Golden apple snail</name>
    <dbReference type="NCBI Taxonomy" id="400727"/>
    <lineage>
        <taxon>Eukaryota</taxon>
        <taxon>Metazoa</taxon>
        <taxon>Spiralia</taxon>
        <taxon>Lophotrochozoa</taxon>
        <taxon>Mollusca</taxon>
        <taxon>Gastropoda</taxon>
        <taxon>Caenogastropoda</taxon>
        <taxon>Architaenioglossa</taxon>
        <taxon>Ampullarioidea</taxon>
        <taxon>Ampullariidae</taxon>
        <taxon>Pomacea</taxon>
    </lineage>
</organism>
<evidence type="ECO:0000256" key="1">
    <source>
        <dbReference type="SAM" id="MobiDB-lite"/>
    </source>
</evidence>